<dbReference type="EMBL" id="JBCGDC010000164">
    <property type="protein sequence ID" value="MFB6397743.1"/>
    <property type="molecule type" value="Genomic_DNA"/>
</dbReference>
<feature type="transmembrane region" description="Helical" evidence="8">
    <location>
        <begin position="408"/>
        <end position="426"/>
    </location>
</feature>
<evidence type="ECO:0000256" key="2">
    <source>
        <dbReference type="ARBA" id="ARBA00022475"/>
    </source>
</evidence>
<evidence type="ECO:0000256" key="7">
    <source>
        <dbReference type="ARBA" id="ARBA00024033"/>
    </source>
</evidence>
<evidence type="ECO:0000256" key="4">
    <source>
        <dbReference type="ARBA" id="ARBA00022692"/>
    </source>
</evidence>
<organism evidence="9 10">
    <name type="scientific">Polymorphospora lycopeni</name>
    <dbReference type="NCBI Taxonomy" id="3140240"/>
    <lineage>
        <taxon>Bacteria</taxon>
        <taxon>Bacillati</taxon>
        <taxon>Actinomycetota</taxon>
        <taxon>Actinomycetes</taxon>
        <taxon>Micromonosporales</taxon>
        <taxon>Micromonosporaceae</taxon>
        <taxon>Polymorphospora</taxon>
    </lineage>
</organism>
<dbReference type="Pfam" id="PF09594">
    <property type="entry name" value="GT87"/>
    <property type="match status" value="1"/>
</dbReference>
<comment type="similarity">
    <text evidence="7">Belongs to the glycosyltransferase 87 family.</text>
</comment>
<name>A0ABV5D420_9ACTN</name>
<dbReference type="RefSeq" id="WP_375736717.1">
    <property type="nucleotide sequence ID" value="NZ_JBCGDC010000164.1"/>
</dbReference>
<feature type="transmembrane region" description="Helical" evidence="8">
    <location>
        <begin position="20"/>
        <end position="39"/>
    </location>
</feature>
<keyword evidence="5 8" id="KW-1133">Transmembrane helix</keyword>
<keyword evidence="3" id="KW-0808">Transferase</keyword>
<evidence type="ECO:0000256" key="6">
    <source>
        <dbReference type="ARBA" id="ARBA00023136"/>
    </source>
</evidence>
<keyword evidence="10" id="KW-1185">Reference proteome</keyword>
<keyword evidence="6 8" id="KW-0472">Membrane</keyword>
<feature type="transmembrane region" description="Helical" evidence="8">
    <location>
        <begin position="206"/>
        <end position="224"/>
    </location>
</feature>
<feature type="non-terminal residue" evidence="9">
    <location>
        <position position="443"/>
    </location>
</feature>
<feature type="transmembrane region" description="Helical" evidence="8">
    <location>
        <begin position="295"/>
        <end position="315"/>
    </location>
</feature>
<comment type="caution">
    <text evidence="9">The sequence shown here is derived from an EMBL/GenBank/DDBJ whole genome shotgun (WGS) entry which is preliminary data.</text>
</comment>
<feature type="transmembrane region" description="Helical" evidence="8">
    <location>
        <begin position="131"/>
        <end position="164"/>
    </location>
</feature>
<reference evidence="9 10" key="1">
    <citation type="submission" date="2024-04" db="EMBL/GenBank/DDBJ databases">
        <title>Polymorphospora sp. isolated from Baiyangdian Lake in Xiong'an New Area.</title>
        <authorList>
            <person name="Zhang X."/>
            <person name="Liu J."/>
        </authorList>
    </citation>
    <scope>NUCLEOTIDE SEQUENCE [LARGE SCALE GENOMIC DNA]</scope>
    <source>
        <strain evidence="9 10">2-325</strain>
    </source>
</reference>
<evidence type="ECO:0000313" key="9">
    <source>
        <dbReference type="EMBL" id="MFB6397743.1"/>
    </source>
</evidence>
<keyword evidence="2" id="KW-1003">Cell membrane</keyword>
<dbReference type="InterPro" id="IPR018584">
    <property type="entry name" value="GT87"/>
</dbReference>
<feature type="transmembrane region" description="Helical" evidence="8">
    <location>
        <begin position="100"/>
        <end position="119"/>
    </location>
</feature>
<comment type="subcellular location">
    <subcellularLocation>
        <location evidence="1">Cell membrane</location>
        <topology evidence="1">Multi-pass membrane protein</topology>
    </subcellularLocation>
</comment>
<evidence type="ECO:0000256" key="1">
    <source>
        <dbReference type="ARBA" id="ARBA00004651"/>
    </source>
</evidence>
<feature type="transmembrane region" description="Helical" evidence="8">
    <location>
        <begin position="176"/>
        <end position="199"/>
    </location>
</feature>
<feature type="transmembrane region" description="Helical" evidence="8">
    <location>
        <begin position="376"/>
        <end position="396"/>
    </location>
</feature>
<keyword evidence="4 8" id="KW-0812">Transmembrane</keyword>
<protein>
    <submittedName>
        <fullName evidence="9">Glycosyltransferase 87 family protein</fullName>
    </submittedName>
</protein>
<sequence>MTVAPHTGPDRRTAATVTGVLLLTVAVTVAAIAAVQWVAARTGSAWAPGGDLAVYRDAATAVLGGGSPYEVSRDGYGFVYPPFAVLTLLPLATVGPSVGYWAWTALSALVVPAVVWLLAGHLAPGDGRRRLVLFAAGTLAVLPLSPIAGTLLLGNVNILLLALVLVDLLRIRGRHQGILIGVAAGLKLTPLIFVAYLLLTGRIRAAVTALATFAATVVVGFVLLPSASATFWGGAFVDGSRTRPPDEEAYGSSLRGATLNLLPESWHPVWLPVSVLAGVAGLAVAVWASRRHEELTGILACAVTGLLVSPVTWYAHWVWCVPLLALLAARPGRQVPAVFAAGSGRQVPAVFAARSGRQVPAVLAARPGRPVLVGGLWLVFALPLPWWIAHVVGWVPLPEQTWVRPVELLYTLLGAALLVLAAVRLHRTGPDAGPAPRPARPPA</sequence>
<accession>A0ABV5D420</accession>
<evidence type="ECO:0000256" key="8">
    <source>
        <dbReference type="SAM" id="Phobius"/>
    </source>
</evidence>
<proteinExistence type="inferred from homology"/>
<feature type="transmembrane region" description="Helical" evidence="8">
    <location>
        <begin position="269"/>
        <end position="288"/>
    </location>
</feature>
<evidence type="ECO:0000313" key="10">
    <source>
        <dbReference type="Proteomes" id="UP001582793"/>
    </source>
</evidence>
<evidence type="ECO:0000256" key="3">
    <source>
        <dbReference type="ARBA" id="ARBA00022679"/>
    </source>
</evidence>
<dbReference type="Proteomes" id="UP001582793">
    <property type="component" value="Unassembled WGS sequence"/>
</dbReference>
<gene>
    <name evidence="9" type="ORF">AAFH96_32320</name>
</gene>
<evidence type="ECO:0000256" key="5">
    <source>
        <dbReference type="ARBA" id="ARBA00022989"/>
    </source>
</evidence>